<feature type="domain" description="Peptidase S8/S53" evidence="8">
    <location>
        <begin position="468"/>
        <end position="590"/>
    </location>
</feature>
<dbReference type="AlphaFoldDB" id="A0A4P7GLD5"/>
<evidence type="ECO:0000256" key="1">
    <source>
        <dbReference type="ARBA" id="ARBA00011073"/>
    </source>
</evidence>
<evidence type="ECO:0000256" key="3">
    <source>
        <dbReference type="ARBA" id="ARBA00022801"/>
    </source>
</evidence>
<feature type="active site" description="Charge relay system" evidence="5 6">
    <location>
        <position position="216"/>
    </location>
</feature>
<evidence type="ECO:0000313" key="9">
    <source>
        <dbReference type="EMBL" id="QBR92915.1"/>
    </source>
</evidence>
<feature type="region of interest" description="Disordered" evidence="7">
    <location>
        <begin position="495"/>
        <end position="537"/>
    </location>
</feature>
<dbReference type="KEGG" id="noy:EXE57_12020"/>
<dbReference type="Gene3D" id="2.60.120.1290">
    <property type="match status" value="1"/>
</dbReference>
<evidence type="ECO:0000259" key="8">
    <source>
        <dbReference type="Pfam" id="PF00082"/>
    </source>
</evidence>
<evidence type="ECO:0000256" key="7">
    <source>
        <dbReference type="SAM" id="MobiDB-lite"/>
    </source>
</evidence>
<reference evidence="9 10" key="1">
    <citation type="submission" date="2019-03" db="EMBL/GenBank/DDBJ databases">
        <title>Three New Species of Nocardioides, Nocardioides euryhalodurans sp. nov., Nocardioides seonyuensis sp. nov. and Nocardioides eburneoflavus sp. nov., Iolated from Soil.</title>
        <authorList>
            <person name="Roh S.G."/>
            <person name="Lee C."/>
            <person name="Kim M.-K."/>
            <person name="Kim S.B."/>
        </authorList>
    </citation>
    <scope>NUCLEOTIDE SEQUENCE [LARGE SCALE GENOMIC DNA]</scope>
    <source>
        <strain evidence="9 10">MMS17-SY117</strain>
    </source>
</reference>
<comment type="similarity">
    <text evidence="1 6">Belongs to the peptidase S8 family.</text>
</comment>
<feature type="active site" description="Charge relay system" evidence="5 6">
    <location>
        <position position="536"/>
    </location>
</feature>
<dbReference type="PROSITE" id="PS00138">
    <property type="entry name" value="SUBTILASE_SER"/>
    <property type="match status" value="1"/>
</dbReference>
<keyword evidence="10" id="KW-1185">Reference proteome</keyword>
<keyword evidence="3 6" id="KW-0378">Hydrolase</keyword>
<dbReference type="SUPFAM" id="SSF52743">
    <property type="entry name" value="Subtilisin-like"/>
    <property type="match status" value="1"/>
</dbReference>
<dbReference type="EMBL" id="CP038267">
    <property type="protein sequence ID" value="QBR92915.1"/>
    <property type="molecule type" value="Genomic_DNA"/>
</dbReference>
<feature type="domain" description="Peptidase S8/S53" evidence="8">
    <location>
        <begin position="139"/>
        <end position="386"/>
    </location>
</feature>
<protein>
    <submittedName>
        <fullName evidence="9">Peptidase S8</fullName>
    </submittedName>
</protein>
<dbReference type="Pfam" id="PF00082">
    <property type="entry name" value="Peptidase_S8"/>
    <property type="match status" value="2"/>
</dbReference>
<gene>
    <name evidence="9" type="ORF">EXE57_12020</name>
</gene>
<sequence length="604" mass="62341">MNADSPNHYRFLPHGRGSAESTSMDPRLQRLVAMRRLGRSKPSTASTDENEVAVIAKVASVEAFEALSEVTPGVRLGDVAEDGTTIVTARVPVARIDAVRAQEGVVSLKPAQRLRPALAATTAEIGARPEDLPAGTPRGDGVVVGVIDFGCDFAHENFLRDGGGTRLLRLWDQNGSGNGSPGFAYGDVHATAAIDTALATPNPYVALGYRPGPRSHGTHVMDIAAGNGRGTGAPGVAPQADLVFVEVASSDIPWGGAEAVGASFGDSVQLLEALAFVFESAGSSPCVVNVSLGTNGGPHDGTTLVEQGIDRLLTQAPDRAVCIAASNAFADGIHAAGTVSATAPLELAWVVADQDQTDNELELWAPGASRLSVDLVAPGGQVVGTLGPGESGSVTREGELVLFAANRLDDPNNHDNTIGVFLSPKVPVGRWVLRLTSLSGDDVPFHAWIERDDNGPSTFEEPLDNTHTIGSISCGQKSIVVGSYDAHKPAAPISWFSSAGPTRDGREKPEVSAPGHDVVAASSTTGTGTTRKSGTSMASPAVAGCVAVLLAEAARRQRQLDVDEIRSIVAASCRPDPPVAGAWDDRYGAGRVSLAAMVKALAGP</sequence>
<dbReference type="RefSeq" id="WP_135077806.1">
    <property type="nucleotide sequence ID" value="NZ_CP038267.1"/>
</dbReference>
<dbReference type="OrthoDB" id="5165638at2"/>
<evidence type="ECO:0000313" key="10">
    <source>
        <dbReference type="Proteomes" id="UP000294894"/>
    </source>
</evidence>
<dbReference type="GO" id="GO:0006508">
    <property type="term" value="P:proteolysis"/>
    <property type="evidence" value="ECO:0007669"/>
    <property type="project" value="UniProtKB-KW"/>
</dbReference>
<keyword evidence="4 6" id="KW-0720">Serine protease</keyword>
<dbReference type="PROSITE" id="PS51892">
    <property type="entry name" value="SUBTILASE"/>
    <property type="match status" value="1"/>
</dbReference>
<keyword evidence="2 6" id="KW-0645">Protease</keyword>
<dbReference type="InterPro" id="IPR050131">
    <property type="entry name" value="Peptidase_S8_subtilisin-like"/>
</dbReference>
<dbReference type="InterPro" id="IPR036852">
    <property type="entry name" value="Peptidase_S8/S53_dom_sf"/>
</dbReference>
<feature type="compositionally biased region" description="Low complexity" evidence="7">
    <location>
        <begin position="522"/>
        <end position="536"/>
    </location>
</feature>
<feature type="active site" description="Charge relay system" evidence="5 6">
    <location>
        <position position="148"/>
    </location>
</feature>
<evidence type="ECO:0000256" key="4">
    <source>
        <dbReference type="ARBA" id="ARBA00022825"/>
    </source>
</evidence>
<dbReference type="InterPro" id="IPR023828">
    <property type="entry name" value="Peptidase_S8_Ser-AS"/>
</dbReference>
<feature type="region of interest" description="Disordered" evidence="7">
    <location>
        <begin position="1"/>
        <end position="25"/>
    </location>
</feature>
<accession>A0A4P7GLD5</accession>
<dbReference type="Gene3D" id="3.40.50.200">
    <property type="entry name" value="Peptidase S8/S53 domain"/>
    <property type="match status" value="1"/>
</dbReference>
<dbReference type="GO" id="GO:0004252">
    <property type="term" value="F:serine-type endopeptidase activity"/>
    <property type="evidence" value="ECO:0007669"/>
    <property type="project" value="UniProtKB-UniRule"/>
</dbReference>
<proteinExistence type="inferred from homology"/>
<dbReference type="Proteomes" id="UP000294894">
    <property type="component" value="Chromosome"/>
</dbReference>
<dbReference type="PRINTS" id="PR00723">
    <property type="entry name" value="SUBTILISIN"/>
</dbReference>
<evidence type="ECO:0000256" key="6">
    <source>
        <dbReference type="PROSITE-ProRule" id="PRU01240"/>
    </source>
</evidence>
<dbReference type="InterPro" id="IPR000209">
    <property type="entry name" value="Peptidase_S8/S53_dom"/>
</dbReference>
<dbReference type="InterPro" id="IPR015500">
    <property type="entry name" value="Peptidase_S8_subtilisin-rel"/>
</dbReference>
<evidence type="ECO:0000256" key="5">
    <source>
        <dbReference type="PIRSR" id="PIRSR615500-1"/>
    </source>
</evidence>
<evidence type="ECO:0000256" key="2">
    <source>
        <dbReference type="ARBA" id="ARBA00022670"/>
    </source>
</evidence>
<name>A0A4P7GLD5_9ACTN</name>
<dbReference type="PANTHER" id="PTHR43806">
    <property type="entry name" value="PEPTIDASE S8"/>
    <property type="match status" value="1"/>
</dbReference>
<dbReference type="PANTHER" id="PTHR43806:SF11">
    <property type="entry name" value="CEREVISIN-RELATED"/>
    <property type="match status" value="1"/>
</dbReference>
<organism evidence="9 10">
    <name type="scientific">Nocardioides euryhalodurans</name>
    <dbReference type="NCBI Taxonomy" id="2518370"/>
    <lineage>
        <taxon>Bacteria</taxon>
        <taxon>Bacillati</taxon>
        <taxon>Actinomycetota</taxon>
        <taxon>Actinomycetes</taxon>
        <taxon>Propionibacteriales</taxon>
        <taxon>Nocardioidaceae</taxon>
        <taxon>Nocardioides</taxon>
    </lineage>
</organism>